<dbReference type="InterPro" id="IPR019949">
    <property type="entry name" value="CmoO-like"/>
</dbReference>
<gene>
    <name evidence="4" type="ORF">SAMN06296052_13156</name>
</gene>
<name>A0A239KVC0_9BACT</name>
<dbReference type="AlphaFoldDB" id="A0A239KVC0"/>
<sequence>MNNIDSTKGNGVKGTRRGNAPVPLSILDFVVTGKGYSAIEALEASLKLARLVDRRGFTRYWVAEHHAMPGVATSSPPILLSRLIGETRQIRLGSGGMMLPNFPPLVVAEQFGLLEALAPGRIDLGLGRAPGTDGYTATALRRGNISVENFPEQLEELFSFLDDDFPEDDPYIDKVYAVPGPGQDRENGVSRSFQHPPVWLLGSSGYSAKLAGQRGLPFAFAAQLAPENLMMAFEIYRKNFKPSHMLEKPYAMVCFGVFAAEDENEAYRQSRSFAHSMMRMMYRKSYVLPSPEEVEDYQYDELELRTINMWNNKVLYGTPEQVVEKLNHYQETTQADELMILNLGHSPSAIFRSAELIADAYEMPDLTT</sequence>
<dbReference type="GO" id="GO:0016705">
    <property type="term" value="F:oxidoreductase activity, acting on paired donors, with incorporation or reduction of molecular oxygen"/>
    <property type="evidence" value="ECO:0007669"/>
    <property type="project" value="InterPro"/>
</dbReference>
<dbReference type="EMBL" id="FZOQ01000031">
    <property type="protein sequence ID" value="SNT21563.1"/>
    <property type="molecule type" value="Genomic_DNA"/>
</dbReference>
<proteinExistence type="predicted"/>
<keyword evidence="5" id="KW-1185">Reference proteome</keyword>
<protein>
    <recommendedName>
        <fullName evidence="2">Luciferase-like monooxygenase</fullName>
    </recommendedName>
</protein>
<dbReference type="InterPro" id="IPR050766">
    <property type="entry name" value="Bact_Lucif_Oxidored"/>
</dbReference>
<accession>A0A239KVC0</accession>
<dbReference type="NCBIfam" id="TIGR03558">
    <property type="entry name" value="oxido_grp_1"/>
    <property type="match status" value="1"/>
</dbReference>
<evidence type="ECO:0000256" key="1">
    <source>
        <dbReference type="ARBA" id="ARBA00007789"/>
    </source>
</evidence>
<dbReference type="PANTHER" id="PTHR30137">
    <property type="entry name" value="LUCIFERASE-LIKE MONOOXYGENASE"/>
    <property type="match status" value="1"/>
</dbReference>
<dbReference type="RefSeq" id="WP_089321525.1">
    <property type="nucleotide sequence ID" value="NZ_FZOQ01000031.1"/>
</dbReference>
<organism evidence="4 5">
    <name type="scientific">Pontibacter ummariensis</name>
    <dbReference type="NCBI Taxonomy" id="1610492"/>
    <lineage>
        <taxon>Bacteria</taxon>
        <taxon>Pseudomonadati</taxon>
        <taxon>Bacteroidota</taxon>
        <taxon>Cytophagia</taxon>
        <taxon>Cytophagales</taxon>
        <taxon>Hymenobacteraceae</taxon>
        <taxon>Pontibacter</taxon>
    </lineage>
</organism>
<dbReference type="PANTHER" id="PTHR30137:SF6">
    <property type="entry name" value="LUCIFERASE-LIKE MONOOXYGENASE"/>
    <property type="match status" value="1"/>
</dbReference>
<dbReference type="Gene3D" id="3.20.20.30">
    <property type="entry name" value="Luciferase-like domain"/>
    <property type="match status" value="1"/>
</dbReference>
<dbReference type="OrthoDB" id="9780518at2"/>
<evidence type="ECO:0000313" key="4">
    <source>
        <dbReference type="EMBL" id="SNT21563.1"/>
    </source>
</evidence>
<evidence type="ECO:0000313" key="5">
    <source>
        <dbReference type="Proteomes" id="UP000198432"/>
    </source>
</evidence>
<dbReference type="InterPro" id="IPR036661">
    <property type="entry name" value="Luciferase-like_sf"/>
</dbReference>
<dbReference type="Proteomes" id="UP000198432">
    <property type="component" value="Unassembled WGS sequence"/>
</dbReference>
<feature type="domain" description="Luciferase-like" evidence="3">
    <location>
        <begin position="33"/>
        <end position="332"/>
    </location>
</feature>
<dbReference type="SUPFAM" id="SSF51679">
    <property type="entry name" value="Bacterial luciferase-like"/>
    <property type="match status" value="1"/>
</dbReference>
<dbReference type="Pfam" id="PF00296">
    <property type="entry name" value="Bac_luciferase"/>
    <property type="match status" value="1"/>
</dbReference>
<comment type="similarity">
    <text evidence="1">To bacterial alkanal monooxygenase alpha and beta chains.</text>
</comment>
<dbReference type="FunFam" id="3.20.20.30:FF:000002">
    <property type="entry name" value="LLM class flavin-dependent oxidoreductase"/>
    <property type="match status" value="1"/>
</dbReference>
<dbReference type="GO" id="GO:0005829">
    <property type="term" value="C:cytosol"/>
    <property type="evidence" value="ECO:0007669"/>
    <property type="project" value="TreeGrafter"/>
</dbReference>
<dbReference type="InterPro" id="IPR011251">
    <property type="entry name" value="Luciferase-like_dom"/>
</dbReference>
<reference evidence="5" key="1">
    <citation type="submission" date="2017-06" db="EMBL/GenBank/DDBJ databases">
        <authorList>
            <person name="Varghese N."/>
            <person name="Submissions S."/>
        </authorList>
    </citation>
    <scope>NUCLEOTIDE SEQUENCE [LARGE SCALE GENOMIC DNA]</scope>
    <source>
        <strain evidence="5">NKM1</strain>
    </source>
</reference>
<evidence type="ECO:0000259" key="3">
    <source>
        <dbReference type="Pfam" id="PF00296"/>
    </source>
</evidence>
<evidence type="ECO:0000256" key="2">
    <source>
        <dbReference type="ARBA" id="ARBA00074555"/>
    </source>
</evidence>